<keyword evidence="3" id="KW-1185">Reference proteome</keyword>
<dbReference type="EMBL" id="LRGB01003341">
    <property type="protein sequence ID" value="KZS03125.1"/>
    <property type="molecule type" value="Genomic_DNA"/>
</dbReference>
<dbReference type="GO" id="GO:0005737">
    <property type="term" value="C:cytoplasm"/>
    <property type="evidence" value="ECO:0007669"/>
    <property type="project" value="TreeGrafter"/>
</dbReference>
<protein>
    <submittedName>
        <fullName evidence="2">Leucine-rich repeat-containing 14/sw-like protein</fullName>
    </submittedName>
</protein>
<dbReference type="InterPro" id="IPR032675">
    <property type="entry name" value="LRR_dom_sf"/>
</dbReference>
<evidence type="ECO:0000313" key="2">
    <source>
        <dbReference type="EMBL" id="KZS03125.1"/>
    </source>
</evidence>
<sequence>MEATANTPFKLPLWSEWAIQVKEKQKKCSKCTTTIPDLKELAIRSLITYLKQKSKCHEIQKILQDNHMPSALYVDVACILFASKQWGALRSLVSYWPFEAFHLSRIINITCPQCWLAFLDSDDTEDPEKEGGDTERQLFRKVFKHVLDGFFFVMKKTLENEGQASSLRVLDLTLETSQEIRSFMWEDEFRRLGRRVTKILDVCILAGLHKKIQSSKKLAMKHKNSWTAKRPLVTLEVKDVFDYWEPDAISSLHSCEPTFENSNFDISTWDMNAEVSAWSAAQSSLASVDKNCDEAYCQQGKSPEIGVWNGNALDFNHLTDMPFFNITIDASISEKSNDILSWIQQRYDEFAPSPSPVSVTFRFLEINLHEERKLEALMDQVPEHVIGLKFVEICERRSVLTLSSHIDHFSSVSYLDLGSCAFNLADHSQAVESMSVAFSHLRCLERLSLAHNQIAGCLADLLIPLQHGLELLDLTSCRLNDDDLSYLGESAHCRTLRSLSLAANELGLQWGKVIPLLDQIGKRSSLQILDLSSNDFVESQLLVLSRTTLGPLSSLALFDLSWHELSLASLISIVELLASKTNLRTFCLSTPIDMLENGYDHSDSWQRFVNLTEALTAKHREGNLRPSLTLHWCLM</sequence>
<proteinExistence type="predicted"/>
<evidence type="ECO:0000256" key="1">
    <source>
        <dbReference type="ARBA" id="ARBA00022737"/>
    </source>
</evidence>
<name>A0A0N8D7Q7_9CRUS</name>
<dbReference type="AlphaFoldDB" id="A0A0N8D7Q7"/>
<reference evidence="2 3" key="1">
    <citation type="submission" date="2016-03" db="EMBL/GenBank/DDBJ databases">
        <title>EvidentialGene: Evidence-directed Construction of Genes on Genomes.</title>
        <authorList>
            <person name="Gilbert D.G."/>
            <person name="Choi J.-H."/>
            <person name="Mockaitis K."/>
            <person name="Colbourne J."/>
            <person name="Pfrender M."/>
        </authorList>
    </citation>
    <scope>NUCLEOTIDE SEQUENCE [LARGE SCALE GENOMIC DNA]</scope>
    <source>
        <strain evidence="2 3">Xinb3</strain>
        <tissue evidence="2">Complete organism</tissue>
    </source>
</reference>
<dbReference type="PANTHER" id="PTHR14224:SF37">
    <property type="entry name" value="LEUCINE-RICH REPEAT-CONTAINING PROTEIN 14"/>
    <property type="match status" value="1"/>
</dbReference>
<dbReference type="Gene3D" id="3.80.10.10">
    <property type="entry name" value="Ribonuclease Inhibitor"/>
    <property type="match status" value="1"/>
</dbReference>
<keyword evidence="1" id="KW-0677">Repeat</keyword>
<dbReference type="InterPro" id="IPR050694">
    <property type="entry name" value="LRRC14/PRAME"/>
</dbReference>
<evidence type="ECO:0000313" key="3">
    <source>
        <dbReference type="Proteomes" id="UP000076858"/>
    </source>
</evidence>
<organism evidence="2 3">
    <name type="scientific">Daphnia magna</name>
    <dbReference type="NCBI Taxonomy" id="35525"/>
    <lineage>
        <taxon>Eukaryota</taxon>
        <taxon>Metazoa</taxon>
        <taxon>Ecdysozoa</taxon>
        <taxon>Arthropoda</taxon>
        <taxon>Crustacea</taxon>
        <taxon>Branchiopoda</taxon>
        <taxon>Diplostraca</taxon>
        <taxon>Cladocera</taxon>
        <taxon>Anomopoda</taxon>
        <taxon>Daphniidae</taxon>
        <taxon>Daphnia</taxon>
    </lineage>
</organism>
<dbReference type="SUPFAM" id="SSF52047">
    <property type="entry name" value="RNI-like"/>
    <property type="match status" value="1"/>
</dbReference>
<gene>
    <name evidence="2" type="ORF">APZ42_034248</name>
</gene>
<dbReference type="PANTHER" id="PTHR14224">
    <property type="entry name" value="SIMILAR TO PREFERENTIALLY EXPRESSED ANTIGEN IN MELANOMA-LIKE 3"/>
    <property type="match status" value="1"/>
</dbReference>
<accession>A0A0N8D7Q7</accession>
<dbReference type="OrthoDB" id="6344058at2759"/>
<dbReference type="Proteomes" id="UP000076858">
    <property type="component" value="Unassembled WGS sequence"/>
</dbReference>
<comment type="caution">
    <text evidence="2">The sequence shown here is derived from an EMBL/GenBank/DDBJ whole genome shotgun (WGS) entry which is preliminary data.</text>
</comment>
<dbReference type="STRING" id="35525.A0A0N8D7Q7"/>